<evidence type="ECO:0000256" key="1">
    <source>
        <dbReference type="SAM" id="MobiDB-lite"/>
    </source>
</evidence>
<dbReference type="SUPFAM" id="SSF52141">
    <property type="entry name" value="Uracil-DNA glycosylase-like"/>
    <property type="match status" value="1"/>
</dbReference>
<protein>
    <submittedName>
        <fullName evidence="2">Uracil-DNA glycosylase</fullName>
    </submittedName>
</protein>
<feature type="compositionally biased region" description="Basic and acidic residues" evidence="1">
    <location>
        <begin position="275"/>
        <end position="289"/>
    </location>
</feature>
<evidence type="ECO:0000313" key="3">
    <source>
        <dbReference type="Proteomes" id="UP000094527"/>
    </source>
</evidence>
<dbReference type="AlphaFoldDB" id="A0A1D2M396"/>
<reference evidence="2 3" key="1">
    <citation type="journal article" date="2016" name="Genome Biol. Evol.">
        <title>Gene Family Evolution Reflects Adaptation to Soil Environmental Stressors in the Genome of the Collembolan Orchesella cincta.</title>
        <authorList>
            <person name="Faddeeva-Vakhrusheva A."/>
            <person name="Derks M.F."/>
            <person name="Anvar S.Y."/>
            <person name="Agamennone V."/>
            <person name="Suring W."/>
            <person name="Smit S."/>
            <person name="van Straalen N.M."/>
            <person name="Roelofs D."/>
        </authorList>
    </citation>
    <scope>NUCLEOTIDE SEQUENCE [LARGE SCALE GENOMIC DNA]</scope>
    <source>
        <tissue evidence="2">Mixed pool</tissue>
    </source>
</reference>
<dbReference type="EMBL" id="LJIJ01005313">
    <property type="protein sequence ID" value="ODM87440.1"/>
    <property type="molecule type" value="Genomic_DNA"/>
</dbReference>
<dbReference type="Proteomes" id="UP000094527">
    <property type="component" value="Unassembled WGS sequence"/>
</dbReference>
<proteinExistence type="predicted"/>
<dbReference type="OrthoDB" id="10031947at2759"/>
<accession>A0A1D2M396</accession>
<dbReference type="InterPro" id="IPR036895">
    <property type="entry name" value="Uracil-DNA_glycosylase-like_sf"/>
</dbReference>
<feature type="compositionally biased region" description="Polar residues" evidence="1">
    <location>
        <begin position="154"/>
        <end position="164"/>
    </location>
</feature>
<evidence type="ECO:0000313" key="2">
    <source>
        <dbReference type="EMBL" id="ODM87440.1"/>
    </source>
</evidence>
<name>A0A1D2M396_ORCCI</name>
<comment type="caution">
    <text evidence="2">The sequence shown here is derived from an EMBL/GenBank/DDBJ whole genome shotgun (WGS) entry which is preliminary data.</text>
</comment>
<dbReference type="Gene3D" id="3.40.470.10">
    <property type="entry name" value="Uracil-DNA glycosylase-like domain"/>
    <property type="match status" value="1"/>
</dbReference>
<keyword evidence="3" id="KW-1185">Reference proteome</keyword>
<feature type="compositionally biased region" description="Basic and acidic residues" evidence="1">
    <location>
        <begin position="242"/>
        <end position="268"/>
    </location>
</feature>
<feature type="region of interest" description="Disordered" evidence="1">
    <location>
        <begin position="242"/>
        <end position="289"/>
    </location>
</feature>
<feature type="region of interest" description="Disordered" evidence="1">
    <location>
        <begin position="142"/>
        <end position="168"/>
    </location>
</feature>
<gene>
    <name evidence="2" type="ORF">Ocin01_19242</name>
</gene>
<sequence length="399" mass="46084">MAEAFFEKIRDIGRDNYEKKFPKFTKLFKVLFDIQKAQLHTFLKENGFTEEILKTNIYSFWKALHWMCCQLQEYTRDENIFAFMTAQKISDVRVAIVGQDRLVIMTSQKNPNGHWFCVPWDITKQMEKVTFLPDTSSKYLTEAKEDGNPKTPHGTPSTSSNTWKPRNVLPKLANPTSDLGGWINQNVLLMNSMLTCKEICQQSSYWKYITDFFLDHIRAINKQTPLVFLFTWAHEYPKAVKQNKSEVEKGKQAEIKGKKAADKKDKGVKGNTGKNAKDKKGGNAKDKNTDDEVVTSYYTDNEKKHLCIKVCHPSLTKERCRAMKYRWVAGKSWPVVQPFTKANRHFYHNQGSDHIVDWSARLTDSVPDVNRKEDITMFLKNEDAAKSVNDPQTSLKTAK</sequence>
<organism evidence="2 3">
    <name type="scientific">Orchesella cincta</name>
    <name type="common">Springtail</name>
    <name type="synonym">Podura cincta</name>
    <dbReference type="NCBI Taxonomy" id="48709"/>
    <lineage>
        <taxon>Eukaryota</taxon>
        <taxon>Metazoa</taxon>
        <taxon>Ecdysozoa</taxon>
        <taxon>Arthropoda</taxon>
        <taxon>Hexapoda</taxon>
        <taxon>Collembola</taxon>
        <taxon>Entomobryomorpha</taxon>
        <taxon>Entomobryoidea</taxon>
        <taxon>Orchesellidae</taxon>
        <taxon>Orchesellinae</taxon>
        <taxon>Orchesella</taxon>
    </lineage>
</organism>